<feature type="domain" description="Peptidase S49" evidence="9">
    <location>
        <begin position="382"/>
        <end position="533"/>
    </location>
</feature>
<dbReference type="GO" id="GO:0008236">
    <property type="term" value="F:serine-type peptidase activity"/>
    <property type="evidence" value="ECO:0007669"/>
    <property type="project" value="UniProtKB-KW"/>
</dbReference>
<dbReference type="Pfam" id="PF01343">
    <property type="entry name" value="Peptidase_S49"/>
    <property type="match status" value="2"/>
</dbReference>
<organism evidence="10 11">
    <name type="scientific">Nitrogeniibacter mangrovi</name>
    <dbReference type="NCBI Taxonomy" id="2016596"/>
    <lineage>
        <taxon>Bacteria</taxon>
        <taxon>Pseudomonadati</taxon>
        <taxon>Pseudomonadota</taxon>
        <taxon>Betaproteobacteria</taxon>
        <taxon>Rhodocyclales</taxon>
        <taxon>Zoogloeaceae</taxon>
        <taxon>Nitrogeniibacter</taxon>
    </lineage>
</organism>
<evidence type="ECO:0000256" key="4">
    <source>
        <dbReference type="ARBA" id="ARBA00022801"/>
    </source>
</evidence>
<dbReference type="KEGG" id="azq:G3580_01615"/>
<evidence type="ECO:0000256" key="2">
    <source>
        <dbReference type="ARBA" id="ARBA00008683"/>
    </source>
</evidence>
<proteinExistence type="inferred from homology"/>
<dbReference type="InterPro" id="IPR002142">
    <property type="entry name" value="Peptidase_S49"/>
</dbReference>
<keyword evidence="3" id="KW-0645">Protease</keyword>
<evidence type="ECO:0000256" key="1">
    <source>
        <dbReference type="ARBA" id="ARBA00004370"/>
    </source>
</evidence>
<evidence type="ECO:0000313" key="10">
    <source>
        <dbReference type="EMBL" id="QID16437.1"/>
    </source>
</evidence>
<evidence type="ECO:0000256" key="7">
    <source>
        <dbReference type="PIRSR" id="PIRSR001217-1"/>
    </source>
</evidence>
<keyword evidence="11" id="KW-1185">Reference proteome</keyword>
<keyword evidence="6 8" id="KW-0472">Membrane</keyword>
<dbReference type="NCBIfam" id="TIGR00706">
    <property type="entry name" value="SppA_dom"/>
    <property type="match status" value="1"/>
</dbReference>
<dbReference type="GO" id="GO:0016020">
    <property type="term" value="C:membrane"/>
    <property type="evidence" value="ECO:0007669"/>
    <property type="project" value="UniProtKB-SubCell"/>
</dbReference>
<dbReference type="PANTHER" id="PTHR33209">
    <property type="entry name" value="PROTEASE 4"/>
    <property type="match status" value="1"/>
</dbReference>
<dbReference type="InterPro" id="IPR004634">
    <property type="entry name" value="Pept_S49_pIV"/>
</dbReference>
<feature type="transmembrane region" description="Helical" evidence="8">
    <location>
        <begin position="21"/>
        <end position="40"/>
    </location>
</feature>
<keyword evidence="8" id="KW-0812">Transmembrane</keyword>
<evidence type="ECO:0000259" key="9">
    <source>
        <dbReference type="Pfam" id="PF01343"/>
    </source>
</evidence>
<dbReference type="Gene3D" id="6.20.330.10">
    <property type="match status" value="1"/>
</dbReference>
<reference evidence="10 11" key="1">
    <citation type="submission" date="2020-02" db="EMBL/GenBank/DDBJ databases">
        <title>Nitrogenibacter mangrovi gen. nov., sp. nov. isolated from mangrove sediment, a denitrifying betaproteobacterium.</title>
        <authorList>
            <person name="Liao H."/>
            <person name="Tian Y."/>
        </authorList>
    </citation>
    <scope>NUCLEOTIDE SEQUENCE [LARGE SCALE GENOMIC DNA]</scope>
    <source>
        <strain evidence="10 11">M9-3-2</strain>
    </source>
</reference>
<dbReference type="GO" id="GO:0006465">
    <property type="term" value="P:signal peptide processing"/>
    <property type="evidence" value="ECO:0007669"/>
    <property type="project" value="InterPro"/>
</dbReference>
<dbReference type="SUPFAM" id="SSF52096">
    <property type="entry name" value="ClpP/crotonase"/>
    <property type="match status" value="2"/>
</dbReference>
<comment type="subcellular location">
    <subcellularLocation>
        <location evidence="1">Membrane</location>
    </subcellularLocation>
</comment>
<dbReference type="InterPro" id="IPR047217">
    <property type="entry name" value="S49_SppA_67K_type_N"/>
</dbReference>
<feature type="active site" description="Proton donor/acceptor" evidence="7">
    <location>
        <position position="197"/>
    </location>
</feature>
<evidence type="ECO:0000256" key="3">
    <source>
        <dbReference type="ARBA" id="ARBA00022670"/>
    </source>
</evidence>
<name>A0A6C1AYM4_9RHOO</name>
<dbReference type="Gene3D" id="3.90.226.10">
    <property type="entry name" value="2-enoyl-CoA Hydratase, Chain A, domain 1"/>
    <property type="match status" value="2"/>
</dbReference>
<sequence length="599" mass="64173">MWRIITAPFRFLWAAIDGVRRVLANLLLLIVLVVLVAAWWKERAPVVPAGSALVIAPEGRLVEAATPPSPTDLLQGGRGVAEVVLDDILTAIRRAGTDSRISALVIAPGRLGPAPASKLAAIRDAIADFKRSGKPVYAHAGRFNQAQYYLASAADQIVMAPDGYVLVQGLAAYDAFYKRALDTLGVKVHVFRAGKYKSFVEPYSREGMSTENREMTQGLIDSIWADLKSDMAAARKINESAIDTYVNDYRRQLEAAGGDPAVMAQRAGLVDQLLDDNAWESLLADKVGRNGAGKLRLVDMDAYLAGTHDWIPQQGAGIAVATLEGAIVDGDGPPGTVGGDSVARLLRSMRDDHRIRAVVLRIDSPGGSAFAAEQIRVAVQALRDAGKPVVVSMSSVAASGGYWIATGADEIWAQPMTLTGSIGVFGLFPDLSEPLERIGVDIDGVRTSPLAGAMDPRRPLSDDAREALQLSVEHTYTRFVQRVAAARHMSIADVDALAQGRVWTGAEAKARGLVDQLGGLDQAVAAAARLAGVTDYHRIDATESLPLQLQLLKIVLPEARAIRPTAADAWLSALDAQVRQWASWNDPAHLYAHCLCQPM</sequence>
<evidence type="ECO:0000256" key="6">
    <source>
        <dbReference type="ARBA" id="ARBA00023136"/>
    </source>
</evidence>
<dbReference type="InterPro" id="IPR004635">
    <property type="entry name" value="Pept_S49_SppA"/>
</dbReference>
<dbReference type="InterPro" id="IPR047272">
    <property type="entry name" value="S49_SppA_C"/>
</dbReference>
<dbReference type="PANTHER" id="PTHR33209:SF1">
    <property type="entry name" value="PEPTIDASE S49 DOMAIN-CONTAINING PROTEIN"/>
    <property type="match status" value="1"/>
</dbReference>
<evidence type="ECO:0000256" key="8">
    <source>
        <dbReference type="SAM" id="Phobius"/>
    </source>
</evidence>
<gene>
    <name evidence="10" type="primary">sppA</name>
    <name evidence="10" type="ORF">G3580_01615</name>
</gene>
<dbReference type="InterPro" id="IPR029045">
    <property type="entry name" value="ClpP/crotonase-like_dom_sf"/>
</dbReference>
<dbReference type="PIRSF" id="PIRSF001217">
    <property type="entry name" value="Protease_4_SppA"/>
    <property type="match status" value="1"/>
</dbReference>
<evidence type="ECO:0000256" key="5">
    <source>
        <dbReference type="ARBA" id="ARBA00022825"/>
    </source>
</evidence>
<feature type="domain" description="Peptidase S49" evidence="9">
    <location>
        <begin position="129"/>
        <end position="274"/>
    </location>
</feature>
<protein>
    <submittedName>
        <fullName evidence="10">Signal peptide peptidase SppA</fullName>
    </submittedName>
</protein>
<dbReference type="CDD" id="cd07018">
    <property type="entry name" value="S49_SppA_67K_type"/>
    <property type="match status" value="1"/>
</dbReference>
<feature type="active site" description="Nucleophile" evidence="7">
    <location>
        <position position="399"/>
    </location>
</feature>
<keyword evidence="5" id="KW-0720">Serine protease</keyword>
<comment type="similarity">
    <text evidence="2">Belongs to the peptidase S49 family.</text>
</comment>
<evidence type="ECO:0000313" key="11">
    <source>
        <dbReference type="Proteomes" id="UP000501991"/>
    </source>
</evidence>
<dbReference type="EMBL" id="CP048836">
    <property type="protein sequence ID" value="QID16437.1"/>
    <property type="molecule type" value="Genomic_DNA"/>
</dbReference>
<dbReference type="NCBIfam" id="TIGR00705">
    <property type="entry name" value="SppA_67K"/>
    <property type="match status" value="1"/>
</dbReference>
<keyword evidence="4" id="KW-0378">Hydrolase</keyword>
<accession>A0A6C1AYM4</accession>
<dbReference type="Proteomes" id="UP000501991">
    <property type="component" value="Chromosome"/>
</dbReference>
<dbReference type="AlphaFoldDB" id="A0A6C1AYM4"/>
<dbReference type="RefSeq" id="WP_173763605.1">
    <property type="nucleotide sequence ID" value="NZ_CP048836.1"/>
</dbReference>
<keyword evidence="8" id="KW-1133">Transmembrane helix</keyword>
<dbReference type="CDD" id="cd07023">
    <property type="entry name" value="S49_Sppa_N_C"/>
    <property type="match status" value="1"/>
</dbReference>